<evidence type="ECO:0000256" key="4">
    <source>
        <dbReference type="ARBA" id="ARBA00048391"/>
    </source>
</evidence>
<dbReference type="PANTHER" id="PTHR18895:SF74">
    <property type="entry name" value="MTRF1L RELEASE FACTOR GLUTAMINE METHYLTRANSFERASE"/>
    <property type="match status" value="1"/>
</dbReference>
<dbReference type="HAMAP" id="MF_02126">
    <property type="entry name" value="RF_methyltr_PrmC"/>
    <property type="match status" value="1"/>
</dbReference>
<organism evidence="8">
    <name type="scientific">Candidatus Berkiella aquae</name>
    <dbReference type="NCBI Taxonomy" id="295108"/>
    <lineage>
        <taxon>Bacteria</taxon>
        <taxon>Pseudomonadati</taxon>
        <taxon>Pseudomonadota</taxon>
        <taxon>Gammaproteobacteria</taxon>
        <taxon>Candidatus Berkiellales</taxon>
        <taxon>Candidatus Berkiellaceae</taxon>
        <taxon>Candidatus Berkiella</taxon>
    </lineage>
</organism>
<feature type="binding site" evidence="5">
    <location>
        <position position="183"/>
    </location>
    <ligand>
        <name>S-adenosyl-L-methionine</name>
        <dbReference type="ChEBI" id="CHEBI:59789"/>
    </ligand>
</feature>
<evidence type="ECO:0000313" key="10">
    <source>
        <dbReference type="Proteomes" id="UP000051497"/>
    </source>
</evidence>
<proteinExistence type="inferred from homology"/>
<evidence type="ECO:0000256" key="3">
    <source>
        <dbReference type="ARBA" id="ARBA00022691"/>
    </source>
</evidence>
<dbReference type="RefSeq" id="WP_075067499.1">
    <property type="nucleotide sequence ID" value="NZ_LKAJ02000001.1"/>
</dbReference>
<evidence type="ECO:0000313" key="9">
    <source>
        <dbReference type="EMBL" id="MCS5711630.1"/>
    </source>
</evidence>
<comment type="similarity">
    <text evidence="5">Belongs to the protein N5-glutamine methyltransferase family. PrmC subfamily.</text>
</comment>
<dbReference type="InterPro" id="IPR019874">
    <property type="entry name" value="RF_methyltr_PrmC"/>
</dbReference>
<accession>A0A0Q9YSL9</accession>
<comment type="caution">
    <text evidence="8">The sequence shown here is derived from an EMBL/GenBank/DDBJ whole genome shotgun (WGS) entry which is preliminary data.</text>
</comment>
<name>A0A0Q9YSL9_9GAMM</name>
<feature type="binding site" evidence="5">
    <location>
        <position position="140"/>
    </location>
    <ligand>
        <name>S-adenosyl-L-methionine</name>
        <dbReference type="ChEBI" id="CHEBI:59789"/>
    </ligand>
</feature>
<dbReference type="InterPro" id="IPR029063">
    <property type="entry name" value="SAM-dependent_MTases_sf"/>
</dbReference>
<dbReference type="InterPro" id="IPR007848">
    <property type="entry name" value="Small_mtfrase_dom"/>
</dbReference>
<dbReference type="STRING" id="295108.HT99x_02910"/>
<feature type="domain" description="Methyltransferase small" evidence="6">
    <location>
        <begin position="96"/>
        <end position="201"/>
    </location>
</feature>
<reference evidence="8" key="1">
    <citation type="submission" date="2015-09" db="EMBL/GenBank/DDBJ databases">
        <title>Draft Genome Sequences of Two Novel Amoeba-resistant Intranuclear Bacteria, Candidatus Berkiella cookevillensis and Candidatus Berkiella aquae.</title>
        <authorList>
            <person name="Mehari Y.T."/>
            <person name="Arivett B.A."/>
            <person name="Farone A.L."/>
            <person name="Gunderson J.H."/>
            <person name="Farone M.B."/>
        </authorList>
    </citation>
    <scope>NUCLEOTIDE SEQUENCE [LARGE SCALE GENOMIC DNA]</scope>
    <source>
        <strain evidence="8">HT99</strain>
    </source>
</reference>
<gene>
    <name evidence="8" type="primary">prmC_2</name>
    <name evidence="5 9" type="synonym">prmC</name>
    <name evidence="9" type="ORF">HT99x_009285</name>
    <name evidence="8" type="ORF">HT99x_02910</name>
</gene>
<evidence type="ECO:0000256" key="5">
    <source>
        <dbReference type="HAMAP-Rule" id="MF_02126"/>
    </source>
</evidence>
<evidence type="ECO:0000259" key="6">
    <source>
        <dbReference type="Pfam" id="PF05175"/>
    </source>
</evidence>
<feature type="binding site" evidence="5">
    <location>
        <begin position="183"/>
        <end position="186"/>
    </location>
    <ligand>
        <name>substrate</name>
    </ligand>
</feature>
<reference evidence="9" key="2">
    <citation type="journal article" date="2016" name="Genome Announc.">
        <title>Draft Genome Sequences of Two Novel Amoeba-Resistant Intranuclear Bacteria, 'Candidatus Berkiella cookevillensis' and 'Candidatus Berkiella aquae'.</title>
        <authorList>
            <person name="Mehari Y.T."/>
            <person name="Arivett B.A."/>
            <person name="Farone A.L."/>
            <person name="Gunderson J.H."/>
            <person name="Farone M.B."/>
        </authorList>
    </citation>
    <scope>NUCLEOTIDE SEQUENCE</scope>
    <source>
        <strain evidence="9">HT99</strain>
    </source>
</reference>
<evidence type="ECO:0000259" key="7">
    <source>
        <dbReference type="Pfam" id="PF17827"/>
    </source>
</evidence>
<dbReference type="Gene3D" id="3.40.50.150">
    <property type="entry name" value="Vaccinia Virus protein VP39"/>
    <property type="match status" value="1"/>
</dbReference>
<comment type="function">
    <text evidence="5">Methylates the class 1 translation termination release factors RF1/PrfA and RF2/PrfB on the glutamine residue of the universally conserved GGQ motif.</text>
</comment>
<dbReference type="CDD" id="cd02440">
    <property type="entry name" value="AdoMet_MTases"/>
    <property type="match status" value="1"/>
</dbReference>
<evidence type="ECO:0000313" key="8">
    <source>
        <dbReference type="EMBL" id="KRG18920.1"/>
    </source>
</evidence>
<keyword evidence="3 5" id="KW-0949">S-adenosyl-L-methionine</keyword>
<dbReference type="GO" id="GO:0003676">
    <property type="term" value="F:nucleic acid binding"/>
    <property type="evidence" value="ECO:0007669"/>
    <property type="project" value="InterPro"/>
</dbReference>
<dbReference type="PANTHER" id="PTHR18895">
    <property type="entry name" value="HEMK METHYLTRANSFERASE"/>
    <property type="match status" value="1"/>
</dbReference>
<dbReference type="SUPFAM" id="SSF53335">
    <property type="entry name" value="S-adenosyl-L-methionine-dependent methyltransferases"/>
    <property type="match status" value="1"/>
</dbReference>
<dbReference type="GO" id="GO:0102559">
    <property type="term" value="F:peptide chain release factor N(5)-glutamine methyltransferase activity"/>
    <property type="evidence" value="ECO:0007669"/>
    <property type="project" value="UniProtKB-EC"/>
</dbReference>
<protein>
    <recommendedName>
        <fullName evidence="5">Release factor glutamine methyltransferase</fullName>
        <shortName evidence="5">RF MTase</shortName>
        <ecNumber evidence="5">2.1.1.297</ecNumber>
    </recommendedName>
    <alternativeName>
        <fullName evidence="5">N5-glutamine methyltransferase PrmC</fullName>
    </alternativeName>
    <alternativeName>
        <fullName evidence="5">Protein-(glutamine-N5) MTase PrmC</fullName>
    </alternativeName>
    <alternativeName>
        <fullName evidence="5">Protein-glutamine N-methyltransferase PrmC</fullName>
    </alternativeName>
</protein>
<dbReference type="EC" id="2.1.1.297" evidence="5"/>
<dbReference type="InterPro" id="IPR004556">
    <property type="entry name" value="HemK-like"/>
</dbReference>
<dbReference type="PROSITE" id="PS00092">
    <property type="entry name" value="N6_MTASE"/>
    <property type="match status" value="1"/>
</dbReference>
<feature type="binding site" evidence="5">
    <location>
        <position position="168"/>
    </location>
    <ligand>
        <name>S-adenosyl-L-methionine</name>
        <dbReference type="ChEBI" id="CHEBI:59789"/>
    </ligand>
</feature>
<comment type="catalytic activity">
    <reaction evidence="4 5">
        <text>L-glutaminyl-[peptide chain release factor] + S-adenosyl-L-methionine = N(5)-methyl-L-glutaminyl-[peptide chain release factor] + S-adenosyl-L-homocysteine + H(+)</text>
        <dbReference type="Rhea" id="RHEA:42896"/>
        <dbReference type="Rhea" id="RHEA-COMP:10271"/>
        <dbReference type="Rhea" id="RHEA-COMP:10272"/>
        <dbReference type="ChEBI" id="CHEBI:15378"/>
        <dbReference type="ChEBI" id="CHEBI:30011"/>
        <dbReference type="ChEBI" id="CHEBI:57856"/>
        <dbReference type="ChEBI" id="CHEBI:59789"/>
        <dbReference type="ChEBI" id="CHEBI:61891"/>
        <dbReference type="EC" id="2.1.1.297"/>
    </reaction>
</comment>
<dbReference type="OrthoDB" id="9800643at2"/>
<dbReference type="Gene3D" id="1.10.8.10">
    <property type="entry name" value="DNA helicase RuvA subunit, C-terminal domain"/>
    <property type="match status" value="1"/>
</dbReference>
<dbReference type="InterPro" id="IPR040758">
    <property type="entry name" value="PrmC_N"/>
</dbReference>
<evidence type="ECO:0000256" key="1">
    <source>
        <dbReference type="ARBA" id="ARBA00022603"/>
    </source>
</evidence>
<dbReference type="Proteomes" id="UP000051497">
    <property type="component" value="Unassembled WGS sequence"/>
</dbReference>
<keyword evidence="10" id="KW-1185">Reference proteome</keyword>
<dbReference type="EMBL" id="LKAJ01000018">
    <property type="protein sequence ID" value="KRG18920.1"/>
    <property type="molecule type" value="Genomic_DNA"/>
</dbReference>
<dbReference type="InterPro" id="IPR002052">
    <property type="entry name" value="DNA_methylase_N6_adenine_CS"/>
</dbReference>
<feature type="binding site" evidence="5">
    <location>
        <begin position="117"/>
        <end position="121"/>
    </location>
    <ligand>
        <name>S-adenosyl-L-methionine</name>
        <dbReference type="ChEBI" id="CHEBI:59789"/>
    </ligand>
</feature>
<reference evidence="9" key="3">
    <citation type="submission" date="2021-06" db="EMBL/GenBank/DDBJ databases">
        <title>Genomic Description and Analysis of Intracellular Bacteria, Candidatus Berkiella cookevillensis and Candidatus Berkiella aquae.</title>
        <authorList>
            <person name="Kidane D.T."/>
            <person name="Mehari Y.T."/>
            <person name="Rice F.C."/>
            <person name="Arivett B.A."/>
            <person name="Farone A.L."/>
            <person name="Berk S.G."/>
            <person name="Farone M.B."/>
        </authorList>
    </citation>
    <scope>NUCLEOTIDE SEQUENCE</scope>
    <source>
        <strain evidence="9">HT99</strain>
    </source>
</reference>
<dbReference type="NCBIfam" id="TIGR00536">
    <property type="entry name" value="hemK_fam"/>
    <property type="match status" value="1"/>
</dbReference>
<evidence type="ECO:0000256" key="2">
    <source>
        <dbReference type="ARBA" id="ARBA00022679"/>
    </source>
</evidence>
<feature type="domain" description="Release factor glutamine methyltransferase N-terminal" evidence="7">
    <location>
        <begin position="6"/>
        <end position="74"/>
    </location>
</feature>
<dbReference type="InterPro" id="IPR050320">
    <property type="entry name" value="N5-glutamine_MTase"/>
</dbReference>
<keyword evidence="1 5" id="KW-0489">Methyltransferase</keyword>
<dbReference type="Pfam" id="PF17827">
    <property type="entry name" value="PrmC_N"/>
    <property type="match status" value="1"/>
</dbReference>
<dbReference type="NCBIfam" id="TIGR03534">
    <property type="entry name" value="RF_mod_PrmC"/>
    <property type="match status" value="1"/>
</dbReference>
<dbReference type="AlphaFoldDB" id="A0A0Q9YSL9"/>
<dbReference type="GO" id="GO:0032259">
    <property type="term" value="P:methylation"/>
    <property type="evidence" value="ECO:0007669"/>
    <property type="project" value="UniProtKB-KW"/>
</dbReference>
<keyword evidence="2 5" id="KW-0808">Transferase</keyword>
<dbReference type="PATRIC" id="fig|1590043.3.peg.2958"/>
<dbReference type="Pfam" id="PF05175">
    <property type="entry name" value="MTS"/>
    <property type="match status" value="1"/>
</dbReference>
<sequence length="276" mass="31341">MKTIAELLDWGTLELGSTAIVAYETKILLTHILQCDNTFLYDNPDHSVSEEYIKQFYRYIERRKSNEPLAYIIGKKEFYHLVFDVTYDTLIPRAQTELLVKTVLALQSGEREILDLGTGCGAIGCTLAFHHPHWKVTGTDISAKALEVAQKNADTLQLKNISFIESDWFDALNGKQFDLIVSNPPYIRAQDVAHLFGKTLFEPRVSLSWGQTGFEVFELIVSQCIPYLKPRGIIALEHGYDQAEKLQFLLGKDFQHINTVSDSAGNARLTYGYRKE</sequence>
<dbReference type="EMBL" id="LKAJ02000001">
    <property type="protein sequence ID" value="MCS5711630.1"/>
    <property type="molecule type" value="Genomic_DNA"/>
</dbReference>